<evidence type="ECO:0000313" key="1">
    <source>
        <dbReference type="EMBL" id="SVC41127.1"/>
    </source>
</evidence>
<accession>A0A382M0D0</accession>
<organism evidence="1">
    <name type="scientific">marine metagenome</name>
    <dbReference type="NCBI Taxonomy" id="408172"/>
    <lineage>
        <taxon>unclassified sequences</taxon>
        <taxon>metagenomes</taxon>
        <taxon>ecological metagenomes</taxon>
    </lineage>
</organism>
<gene>
    <name evidence="1" type="ORF">METZ01_LOCUS293981</name>
</gene>
<dbReference type="EMBL" id="UINC01089768">
    <property type="protein sequence ID" value="SVC41127.1"/>
    <property type="molecule type" value="Genomic_DNA"/>
</dbReference>
<dbReference type="AlphaFoldDB" id="A0A382M0D0"/>
<protein>
    <submittedName>
        <fullName evidence="1">Uncharacterized protein</fullName>
    </submittedName>
</protein>
<feature type="non-terminal residue" evidence="1">
    <location>
        <position position="103"/>
    </location>
</feature>
<sequence>EGELEGRRFGHAFNMLGDIVFDNSNGNNIMMRKENYFNQGGIDPKERGAYVEYNAEDSLLKMAKHHHWGPWDLNMSLEEEIPDDKREIGKKKLKISPKMLQII</sequence>
<proteinExistence type="predicted"/>
<feature type="non-terminal residue" evidence="1">
    <location>
        <position position="1"/>
    </location>
</feature>
<reference evidence="1" key="1">
    <citation type="submission" date="2018-05" db="EMBL/GenBank/DDBJ databases">
        <authorList>
            <person name="Lanie J.A."/>
            <person name="Ng W.-L."/>
            <person name="Kazmierczak K.M."/>
            <person name="Andrzejewski T.M."/>
            <person name="Davidsen T.M."/>
            <person name="Wayne K.J."/>
            <person name="Tettelin H."/>
            <person name="Glass J.I."/>
            <person name="Rusch D."/>
            <person name="Podicherti R."/>
            <person name="Tsui H.-C.T."/>
            <person name="Winkler M.E."/>
        </authorList>
    </citation>
    <scope>NUCLEOTIDE SEQUENCE</scope>
</reference>
<name>A0A382M0D0_9ZZZZ</name>